<dbReference type="Proteomes" id="UP000247523">
    <property type="component" value="Unassembled WGS sequence"/>
</dbReference>
<dbReference type="OrthoDB" id="2039025at2"/>
<feature type="domain" description="VTC" evidence="1">
    <location>
        <begin position="72"/>
        <end position="200"/>
    </location>
</feature>
<dbReference type="EMBL" id="NOKA02000004">
    <property type="protein sequence ID" value="RDY32337.1"/>
    <property type="molecule type" value="Genomic_DNA"/>
</dbReference>
<evidence type="ECO:0000259" key="1">
    <source>
        <dbReference type="Pfam" id="PF09359"/>
    </source>
</evidence>
<evidence type="ECO:0000313" key="2">
    <source>
        <dbReference type="EMBL" id="PXV89477.1"/>
    </source>
</evidence>
<accession>A0A255ILB8</accession>
<protein>
    <recommendedName>
        <fullName evidence="1">VTC domain-containing protein</fullName>
    </recommendedName>
</protein>
<dbReference type="Proteomes" id="UP000216411">
    <property type="component" value="Unassembled WGS sequence"/>
</dbReference>
<evidence type="ECO:0000313" key="3">
    <source>
        <dbReference type="EMBL" id="RDY32337.1"/>
    </source>
</evidence>
<evidence type="ECO:0000313" key="5">
    <source>
        <dbReference type="Proteomes" id="UP000247523"/>
    </source>
</evidence>
<keyword evidence="4" id="KW-1185">Reference proteome</keyword>
<evidence type="ECO:0000313" key="4">
    <source>
        <dbReference type="Proteomes" id="UP000216411"/>
    </source>
</evidence>
<comment type="caution">
    <text evidence="2">The sequence shown here is derived from an EMBL/GenBank/DDBJ whole genome shotgun (WGS) entry which is preliminary data.</text>
</comment>
<dbReference type="InterPro" id="IPR018966">
    <property type="entry name" value="VTC_domain"/>
</dbReference>
<reference evidence="3 4" key="1">
    <citation type="journal article" date="2017" name="Genome Announc.">
        <title>Draft Genome Sequence of a Sporulating and Motile Strain of Lachnotalea glycerini Isolated from Water in Quebec City, Canada.</title>
        <authorList>
            <person name="Maheux A.F."/>
            <person name="Boudreau D.K."/>
            <person name="Berube E."/>
            <person name="Boissinot M."/>
            <person name="Raymond F."/>
            <person name="Brodeur S."/>
            <person name="Corbeil J."/>
            <person name="Isabel S."/>
            <person name="Omar R.F."/>
            <person name="Bergeron M.G."/>
        </authorList>
    </citation>
    <scope>NUCLEOTIDE SEQUENCE [LARGE SCALE GENOMIC DNA]</scope>
    <source>
        <strain evidence="3 4">CCRI-19302</strain>
    </source>
</reference>
<dbReference type="RefSeq" id="WP_094376639.1">
    <property type="nucleotide sequence ID" value="NZ_NOKA02000004.1"/>
</dbReference>
<reference evidence="3" key="3">
    <citation type="submission" date="2018-07" db="EMBL/GenBank/DDBJ databases">
        <authorList>
            <person name="Quirk P.G."/>
            <person name="Krulwich T.A."/>
        </authorList>
    </citation>
    <scope>NUCLEOTIDE SEQUENCE</scope>
    <source>
        <strain evidence="3">CCRI-19302</strain>
    </source>
</reference>
<reference evidence="2 5" key="2">
    <citation type="submission" date="2018-05" db="EMBL/GenBank/DDBJ databases">
        <title>Genomic Encyclopedia of Type Strains, Phase IV (KMG-IV): sequencing the most valuable type-strain genomes for metagenomic binning, comparative biology and taxonomic classification.</title>
        <authorList>
            <person name="Goeker M."/>
        </authorList>
    </citation>
    <scope>NUCLEOTIDE SEQUENCE [LARGE SCALE GENOMIC DNA]</scope>
    <source>
        <strain evidence="2 5">DSM 28816</strain>
    </source>
</reference>
<dbReference type="EMBL" id="QICS01000006">
    <property type="protein sequence ID" value="PXV89477.1"/>
    <property type="molecule type" value="Genomic_DNA"/>
</dbReference>
<sequence length="214" mass="25648">MKYVMYNEENNVINYDDYDRIREKIQEKYKRDGRETAIRKVKFVENRYKSSKDENIENKPIFSLCMRLDELSTYYLEKKSRQNGVIYKAFVNLTKEECSKILEKDIEWLKNSKKSLMREFYLYLTINHLELATVMEYRRVVYDRPGKFCIVFNEDIKRAVDQTAGLLDESIQMFDCLSCDKVIMSYKKIIKIPRALNHILNISNEPSYEVAFSL</sequence>
<proteinExistence type="predicted"/>
<gene>
    <name evidence="2" type="ORF">C8E03_106128</name>
    <name evidence="3" type="ORF">CG710_004985</name>
</gene>
<dbReference type="AlphaFoldDB" id="A0A255ILB8"/>
<dbReference type="Pfam" id="PF09359">
    <property type="entry name" value="VTC"/>
    <property type="match status" value="1"/>
</dbReference>
<name>A0A255ILB8_9FIRM</name>
<organism evidence="2 5">
    <name type="scientific">Lachnotalea glycerini</name>
    <dbReference type="NCBI Taxonomy" id="1763509"/>
    <lineage>
        <taxon>Bacteria</taxon>
        <taxon>Bacillati</taxon>
        <taxon>Bacillota</taxon>
        <taxon>Clostridia</taxon>
        <taxon>Lachnospirales</taxon>
        <taxon>Lachnospiraceae</taxon>
        <taxon>Lachnotalea</taxon>
    </lineage>
</organism>